<dbReference type="Pfam" id="PF00135">
    <property type="entry name" value="COesterase"/>
    <property type="match status" value="1"/>
</dbReference>
<dbReference type="InterPro" id="IPR002018">
    <property type="entry name" value="CarbesteraseB"/>
</dbReference>
<dbReference type="GO" id="GO:0003990">
    <property type="term" value="F:acetylcholinesterase activity"/>
    <property type="evidence" value="ECO:0007669"/>
    <property type="project" value="TreeGrafter"/>
</dbReference>
<protein>
    <recommendedName>
        <fullName evidence="5">Carboxylic ester hydrolase</fullName>
        <ecNumber evidence="5">3.1.1.-</ecNumber>
    </recommendedName>
</protein>
<reference evidence="7" key="2">
    <citation type="submission" date="2015-06" db="UniProtKB">
        <authorList>
            <consortium name="EnsemblMetazoa"/>
        </authorList>
    </citation>
    <scope>IDENTIFICATION</scope>
</reference>
<accession>T1L346</accession>
<gene>
    <name evidence="7" type="primary">107369890</name>
</gene>
<dbReference type="HOGENOM" id="CLU_006586_13_0_1"/>
<dbReference type="GO" id="GO:0005886">
    <property type="term" value="C:plasma membrane"/>
    <property type="evidence" value="ECO:0007669"/>
    <property type="project" value="TreeGrafter"/>
</dbReference>
<dbReference type="Proteomes" id="UP000015104">
    <property type="component" value="Unassembled WGS sequence"/>
</dbReference>
<feature type="chain" id="PRO_5005147130" description="Carboxylic ester hydrolase" evidence="5">
    <location>
        <begin position="22"/>
        <end position="540"/>
    </location>
</feature>
<dbReference type="InterPro" id="IPR050654">
    <property type="entry name" value="AChE-related_enzymes"/>
</dbReference>
<evidence type="ECO:0000259" key="6">
    <source>
        <dbReference type="Pfam" id="PF00135"/>
    </source>
</evidence>
<evidence type="ECO:0000256" key="1">
    <source>
        <dbReference type="ARBA" id="ARBA00005964"/>
    </source>
</evidence>
<feature type="domain" description="Carboxylesterase type B" evidence="6">
    <location>
        <begin position="23"/>
        <end position="487"/>
    </location>
</feature>
<organism evidence="7 8">
    <name type="scientific">Tetranychus urticae</name>
    <name type="common">Two-spotted spider mite</name>
    <dbReference type="NCBI Taxonomy" id="32264"/>
    <lineage>
        <taxon>Eukaryota</taxon>
        <taxon>Metazoa</taxon>
        <taxon>Ecdysozoa</taxon>
        <taxon>Arthropoda</taxon>
        <taxon>Chelicerata</taxon>
        <taxon>Arachnida</taxon>
        <taxon>Acari</taxon>
        <taxon>Acariformes</taxon>
        <taxon>Trombidiformes</taxon>
        <taxon>Prostigmata</taxon>
        <taxon>Eleutherengona</taxon>
        <taxon>Raphignathae</taxon>
        <taxon>Tetranychoidea</taxon>
        <taxon>Tetranychidae</taxon>
        <taxon>Tetranychus</taxon>
    </lineage>
</organism>
<dbReference type="EC" id="3.1.1.-" evidence="5"/>
<dbReference type="OrthoDB" id="3200163at2759"/>
<evidence type="ECO:0000256" key="3">
    <source>
        <dbReference type="ARBA" id="ARBA00022801"/>
    </source>
</evidence>
<dbReference type="PANTHER" id="PTHR43918">
    <property type="entry name" value="ACETYLCHOLINESTERASE"/>
    <property type="match status" value="1"/>
</dbReference>
<dbReference type="GO" id="GO:0005615">
    <property type="term" value="C:extracellular space"/>
    <property type="evidence" value="ECO:0007669"/>
    <property type="project" value="TreeGrafter"/>
</dbReference>
<dbReference type="InterPro" id="IPR029058">
    <property type="entry name" value="AB_hydrolase_fold"/>
</dbReference>
<dbReference type="OMA" id="NAPENCI"/>
<dbReference type="Gene3D" id="3.40.50.1820">
    <property type="entry name" value="alpha/beta hydrolase"/>
    <property type="match status" value="1"/>
</dbReference>
<sequence>MNWKLQIFVFLFLNVVTICLSKLIVKTEWGSIRGFYEKFGDKQIRSFLGIPYALPPVGPLRFRKPIELVKPFKGIYRAKNFGPACLQSEADRDRHTPNSTISENCLFLNVWTPIDASEKKLYPVIIYIHGAAFTFGSAESTSQRGDILTALNDIITVNLNHRLGASGLAYGKSDSIVGNQQVHDVIMALEWVKRNIGAFGGDSNQITLSGMSSGAILASAIFLSPAVKSGLFNKVFLMSGVALDQVAIYNPNKIFKQTKSMSSSLGCSQYASSNDSFQIGEVICLKKVESKAIADTEENRSFYPIYNDGDIFPESPARVVSKKSFPKGIKFLMGTEADESFFSKAFSPTTKKEALSNMETLISALEITQLNMTNLLMKYFDGIDDNNATLIHKRFDDFGSDLQFHCPSLLYSVAFASNSQNNVYIYRNDYVTSNFDPSERPNGARHSDVQRMFFGDPFRSPEIYKEDRDRDLSRFMMKTLSDFVRGKELFWDSIKINGNQSDKISLPRWRIQNNESFDKVDYDDDKDICLEWAEYYGLQI</sequence>
<dbReference type="SUPFAM" id="SSF53474">
    <property type="entry name" value="alpha/beta-Hydrolases"/>
    <property type="match status" value="1"/>
</dbReference>
<dbReference type="ESTHER" id="tetur-t1l346">
    <property type="family name" value="Cholinesterase-like"/>
</dbReference>
<keyword evidence="5" id="KW-0732">Signal</keyword>
<dbReference type="EMBL" id="CAEY01001012">
    <property type="status" value="NOT_ANNOTATED_CDS"/>
    <property type="molecule type" value="Genomic_DNA"/>
</dbReference>
<keyword evidence="2" id="KW-0719">Serine esterase</keyword>
<dbReference type="PANTHER" id="PTHR43918:SF4">
    <property type="entry name" value="CARBOXYLIC ESTER HYDROLASE"/>
    <property type="match status" value="1"/>
</dbReference>
<dbReference type="KEGG" id="tut:107369890"/>
<name>T1L346_TETUR</name>
<evidence type="ECO:0000256" key="5">
    <source>
        <dbReference type="RuleBase" id="RU361235"/>
    </source>
</evidence>
<evidence type="ECO:0000256" key="4">
    <source>
        <dbReference type="ARBA" id="ARBA00023180"/>
    </source>
</evidence>
<comment type="similarity">
    <text evidence="1 5">Belongs to the type-B carboxylesterase/lipase family.</text>
</comment>
<dbReference type="GO" id="GO:0019695">
    <property type="term" value="P:choline metabolic process"/>
    <property type="evidence" value="ECO:0007669"/>
    <property type="project" value="TreeGrafter"/>
</dbReference>
<dbReference type="PROSITE" id="PS00122">
    <property type="entry name" value="CARBOXYLESTERASE_B_1"/>
    <property type="match status" value="1"/>
</dbReference>
<evidence type="ECO:0000313" key="7">
    <source>
        <dbReference type="EnsemblMetazoa" id="tetur35g00200.1"/>
    </source>
</evidence>
<evidence type="ECO:0000256" key="2">
    <source>
        <dbReference type="ARBA" id="ARBA00022487"/>
    </source>
</evidence>
<dbReference type="InterPro" id="IPR019826">
    <property type="entry name" value="Carboxylesterase_B_AS"/>
</dbReference>
<proteinExistence type="inferred from homology"/>
<feature type="signal peptide" evidence="5">
    <location>
        <begin position="1"/>
        <end position="21"/>
    </location>
</feature>
<dbReference type="AlphaFoldDB" id="T1L346"/>
<reference evidence="8" key="1">
    <citation type="submission" date="2011-08" db="EMBL/GenBank/DDBJ databases">
        <authorList>
            <person name="Rombauts S."/>
        </authorList>
    </citation>
    <scope>NUCLEOTIDE SEQUENCE</scope>
    <source>
        <strain evidence="8">London</strain>
    </source>
</reference>
<keyword evidence="4" id="KW-0325">Glycoprotein</keyword>
<evidence type="ECO:0000313" key="8">
    <source>
        <dbReference type="Proteomes" id="UP000015104"/>
    </source>
</evidence>
<keyword evidence="8" id="KW-1185">Reference proteome</keyword>
<dbReference type="eggNOG" id="KOG4389">
    <property type="taxonomic scope" value="Eukaryota"/>
</dbReference>
<keyword evidence="3 5" id="KW-0378">Hydrolase</keyword>
<dbReference type="EnsemblMetazoa" id="tetur35g00200.1">
    <property type="protein sequence ID" value="tetur35g00200.1"/>
    <property type="gene ID" value="tetur35g00200"/>
</dbReference>
<dbReference type="GO" id="GO:0006581">
    <property type="term" value="P:acetylcholine catabolic process"/>
    <property type="evidence" value="ECO:0007669"/>
    <property type="project" value="TreeGrafter"/>
</dbReference>